<reference evidence="6 7" key="2">
    <citation type="submission" date="2020-05" db="EMBL/GenBank/DDBJ databases">
        <title>Classification of alakaliphilic streptomycetes isolated from an alkaline soil next to Lonar Crater, India and a proposal for the recognition of Streptomyces alkaliterrae sp. nov.</title>
        <authorList>
            <person name="Golinska P."/>
        </authorList>
    </citation>
    <scope>NUCLEOTIDE SEQUENCE [LARGE SCALE GENOMIC DNA]</scope>
    <source>
        <strain evidence="7">OF3</strain>
        <strain evidence="6">OF8</strain>
    </source>
</reference>
<evidence type="ECO:0000313" key="6">
    <source>
        <dbReference type="Proteomes" id="UP000517765"/>
    </source>
</evidence>
<evidence type="ECO:0000256" key="1">
    <source>
        <dbReference type="SAM" id="SignalP"/>
    </source>
</evidence>
<evidence type="ECO:0000313" key="4">
    <source>
        <dbReference type="EMBL" id="MQS01154.1"/>
    </source>
</evidence>
<evidence type="ECO:0000313" key="7">
    <source>
        <dbReference type="Proteomes" id="UP000525686"/>
    </source>
</evidence>
<sequence length="147" mass="15695">MGVAAFVLSISVPASAQAGTKTVQNCSPGNVCLYKATHGPSVGGSPFLSSVGGFSKKSYAADRIFNNGVKYPKADHIRYWGKTDNGVFQGCLHFNESTTGMQKGSWADLTKVPGARVQAAYWGDECAANEPVLEALYYGTSKWFTLQ</sequence>
<dbReference type="AlphaFoldDB" id="A0A5P0YLA8"/>
<keyword evidence="1" id="KW-0732">Signal</keyword>
<evidence type="ECO:0008006" key="8">
    <source>
        <dbReference type="Google" id="ProtNLM"/>
    </source>
</evidence>
<accession>A0A5P0YLA8</accession>
<dbReference type="Proteomes" id="UP000517765">
    <property type="component" value="Unassembled WGS sequence"/>
</dbReference>
<dbReference type="EMBL" id="JABJXA010000013">
    <property type="protein sequence ID" value="MBB1257966.1"/>
    <property type="molecule type" value="Genomic_DNA"/>
</dbReference>
<feature type="chain" id="PRO_5036149022" description="Peptidase inhibitor family I36 protein" evidence="1">
    <location>
        <begin position="19"/>
        <end position="147"/>
    </location>
</feature>
<name>A0A5P0YLA8_9ACTN</name>
<dbReference type="EMBL" id="VJYK02000028">
    <property type="protein sequence ID" value="MQS01154.1"/>
    <property type="molecule type" value="Genomic_DNA"/>
</dbReference>
<dbReference type="Proteomes" id="UP000525686">
    <property type="component" value="Unassembled WGS sequence"/>
</dbReference>
<proteinExistence type="predicted"/>
<keyword evidence="5" id="KW-1185">Reference proteome</keyword>
<evidence type="ECO:0000313" key="3">
    <source>
        <dbReference type="EMBL" id="MBB1257966.1"/>
    </source>
</evidence>
<gene>
    <name evidence="4" type="ORF">FNX44_004570</name>
    <name evidence="2" type="ORF">H3146_02705</name>
    <name evidence="3" type="ORF">H3147_03865</name>
</gene>
<protein>
    <recommendedName>
        <fullName evidence="8">Peptidase inhibitor family I36 protein</fullName>
    </recommendedName>
</protein>
<feature type="signal peptide" evidence="1">
    <location>
        <begin position="1"/>
        <end position="18"/>
    </location>
</feature>
<organism evidence="4 5">
    <name type="scientific">Streptomyces alkaliterrae</name>
    <dbReference type="NCBI Taxonomy" id="2213162"/>
    <lineage>
        <taxon>Bacteria</taxon>
        <taxon>Bacillati</taxon>
        <taxon>Actinomycetota</taxon>
        <taxon>Actinomycetes</taxon>
        <taxon>Kitasatosporales</taxon>
        <taxon>Streptomycetaceae</taxon>
        <taxon>Streptomyces</taxon>
    </lineage>
</organism>
<reference evidence="4 5" key="1">
    <citation type="submission" date="2019-10" db="EMBL/GenBank/DDBJ databases">
        <title>Streptomyces sp. nov., a novel actinobacterium isolated from alkaline environment.</title>
        <authorList>
            <person name="Golinska P."/>
        </authorList>
    </citation>
    <scope>NUCLEOTIDE SEQUENCE [LARGE SCALE GENOMIC DNA]</scope>
    <source>
        <strain evidence="4 5">OF1</strain>
    </source>
</reference>
<dbReference type="EMBL" id="JABJWZ010000011">
    <property type="protein sequence ID" value="MBB1252282.1"/>
    <property type="molecule type" value="Genomic_DNA"/>
</dbReference>
<dbReference type="OrthoDB" id="4234793at2"/>
<evidence type="ECO:0000313" key="5">
    <source>
        <dbReference type="Proteomes" id="UP000320857"/>
    </source>
</evidence>
<evidence type="ECO:0000313" key="2">
    <source>
        <dbReference type="EMBL" id="MBB1252282.1"/>
    </source>
</evidence>
<comment type="caution">
    <text evidence="4">The sequence shown here is derived from an EMBL/GenBank/DDBJ whole genome shotgun (WGS) entry which is preliminary data.</text>
</comment>
<dbReference type="Proteomes" id="UP000320857">
    <property type="component" value="Unassembled WGS sequence"/>
</dbReference>
<reference evidence="2" key="3">
    <citation type="journal article" name="Syst. Appl. Microbiol.">
        <title>Streptomyces alkaliterrae sp. nov., isolated from an alkaline soil, and emended descriptions of Streptomyces alkaliphilus, Streptomyces calidiresistens and Streptomyces durbertensis.</title>
        <authorList>
            <person name="Swiecimska M."/>
            <person name="Golinska P."/>
            <person name="Nouioui I."/>
            <person name="Wypij M."/>
            <person name="Rai M."/>
            <person name="Sangal V."/>
            <person name="Goodfellow M."/>
        </authorList>
    </citation>
    <scope>NUCLEOTIDE SEQUENCE</scope>
    <source>
        <strain evidence="2">OF3</strain>
        <strain evidence="3">OF8</strain>
    </source>
</reference>
<dbReference type="RefSeq" id="WP_143646631.1">
    <property type="nucleotide sequence ID" value="NZ_JABJWZ010000011.1"/>
</dbReference>